<reference evidence="3" key="1">
    <citation type="submission" date="2020-08" db="EMBL/GenBank/DDBJ databases">
        <title>Whole genome shotgun sequence of Polymorphospora rubra NBRC 101157.</title>
        <authorList>
            <person name="Komaki H."/>
            <person name="Tamura T."/>
        </authorList>
    </citation>
    <scope>NUCLEOTIDE SEQUENCE</scope>
    <source>
        <strain evidence="3">NBRC 101157</strain>
    </source>
</reference>
<protein>
    <recommendedName>
        <fullName evidence="2">DUF5709 domain-containing protein</fullName>
    </recommendedName>
</protein>
<evidence type="ECO:0000313" key="4">
    <source>
        <dbReference type="Proteomes" id="UP000680866"/>
    </source>
</evidence>
<dbReference type="Pfam" id="PF18970">
    <property type="entry name" value="DUF5709"/>
    <property type="match status" value="1"/>
</dbReference>
<evidence type="ECO:0000256" key="1">
    <source>
        <dbReference type="SAM" id="MobiDB-lite"/>
    </source>
</evidence>
<feature type="compositionally biased region" description="Basic and acidic residues" evidence="1">
    <location>
        <begin position="178"/>
        <end position="189"/>
    </location>
</feature>
<dbReference type="RefSeq" id="WP_212826693.1">
    <property type="nucleotide sequence ID" value="NZ_AP023359.1"/>
</dbReference>
<accession>A0A810N465</accession>
<feature type="domain" description="DUF5709" evidence="2">
    <location>
        <begin position="144"/>
        <end position="183"/>
    </location>
</feature>
<feature type="compositionally biased region" description="Polar residues" evidence="1">
    <location>
        <begin position="118"/>
        <end position="140"/>
    </location>
</feature>
<dbReference type="AlphaFoldDB" id="A0A810N465"/>
<feature type="compositionally biased region" description="Basic and acidic residues" evidence="1">
    <location>
        <begin position="63"/>
        <end position="79"/>
    </location>
</feature>
<proteinExistence type="predicted"/>
<dbReference type="KEGG" id="pry:Prubr_35390"/>
<name>A0A810N465_9ACTN</name>
<dbReference type="Proteomes" id="UP000680866">
    <property type="component" value="Chromosome"/>
</dbReference>
<evidence type="ECO:0000259" key="2">
    <source>
        <dbReference type="Pfam" id="PF18970"/>
    </source>
</evidence>
<dbReference type="EMBL" id="AP023359">
    <property type="protein sequence ID" value="BCJ66518.1"/>
    <property type="molecule type" value="Genomic_DNA"/>
</dbReference>
<gene>
    <name evidence="3" type="ORF">Prubr_35390</name>
</gene>
<sequence length="189" mass="19595">MRADEYPKPVSDPEADGIPRYADDDSNAKDDVDTGRESDGPDPATLPADGPTAVESFGTTAEEQLHGESLDAKIAREQVDAQVDEPLGTPADPRLADEATSEEAAAQAQFDSDVLNPGPTSDPSSQVSIYDNGSLDSSIGGTVGRLVEADEGLETDRETDSIAHDAGAAGGGASEEELAIHETEPPPLH</sequence>
<feature type="region of interest" description="Disordered" evidence="1">
    <location>
        <begin position="1"/>
        <end position="189"/>
    </location>
</feature>
<evidence type="ECO:0000313" key="3">
    <source>
        <dbReference type="EMBL" id="BCJ66518.1"/>
    </source>
</evidence>
<feature type="compositionally biased region" description="Basic and acidic residues" evidence="1">
    <location>
        <begin position="154"/>
        <end position="163"/>
    </location>
</feature>
<dbReference type="InterPro" id="IPR043763">
    <property type="entry name" value="DUF5709"/>
</dbReference>
<keyword evidence="4" id="KW-1185">Reference proteome</keyword>
<feature type="compositionally biased region" description="Basic and acidic residues" evidence="1">
    <location>
        <begin position="21"/>
        <end position="39"/>
    </location>
</feature>
<organism evidence="3 4">
    <name type="scientific">Polymorphospora rubra</name>
    <dbReference type="NCBI Taxonomy" id="338584"/>
    <lineage>
        <taxon>Bacteria</taxon>
        <taxon>Bacillati</taxon>
        <taxon>Actinomycetota</taxon>
        <taxon>Actinomycetes</taxon>
        <taxon>Micromonosporales</taxon>
        <taxon>Micromonosporaceae</taxon>
        <taxon>Polymorphospora</taxon>
    </lineage>
</organism>